<dbReference type="CDD" id="cd08349">
    <property type="entry name" value="BLMA_like"/>
    <property type="match status" value="1"/>
</dbReference>
<dbReference type="PROSITE" id="PS51819">
    <property type="entry name" value="VOC"/>
    <property type="match status" value="1"/>
</dbReference>
<dbReference type="AlphaFoldDB" id="A0A7X3FZQ4"/>
<gene>
    <name evidence="5" type="ORF">GPY61_08555</name>
</gene>
<dbReference type="EMBL" id="WSES01000002">
    <property type="protein sequence ID" value="MVW59982.1"/>
    <property type="molecule type" value="Genomic_DNA"/>
</dbReference>
<accession>A0A7X3FZQ4</accession>
<dbReference type="InterPro" id="IPR037523">
    <property type="entry name" value="VOC_core"/>
</dbReference>
<evidence type="ECO:0000256" key="3">
    <source>
        <dbReference type="ARBA" id="ARBA00023251"/>
    </source>
</evidence>
<protein>
    <recommendedName>
        <fullName evidence="2">Bleomycin resistance protein</fullName>
    </recommendedName>
</protein>
<dbReference type="InterPro" id="IPR000335">
    <property type="entry name" value="Bleomycin-R"/>
</dbReference>
<keyword evidence="3" id="KW-0046">Antibiotic resistance</keyword>
<dbReference type="GO" id="GO:0046677">
    <property type="term" value="P:response to antibiotic"/>
    <property type="evidence" value="ECO:0007669"/>
    <property type="project" value="UniProtKB-KW"/>
</dbReference>
<dbReference type="Proteomes" id="UP000443353">
    <property type="component" value="Unassembled WGS sequence"/>
</dbReference>
<evidence type="ECO:0000256" key="1">
    <source>
        <dbReference type="ARBA" id="ARBA00011051"/>
    </source>
</evidence>
<dbReference type="RefSeq" id="WP_056125505.1">
    <property type="nucleotide sequence ID" value="NZ_CP168562.1"/>
</dbReference>
<evidence type="ECO:0000259" key="4">
    <source>
        <dbReference type="PROSITE" id="PS51819"/>
    </source>
</evidence>
<evidence type="ECO:0000256" key="2">
    <source>
        <dbReference type="ARBA" id="ARBA00021572"/>
    </source>
</evidence>
<evidence type="ECO:0000313" key="6">
    <source>
        <dbReference type="Proteomes" id="UP000443353"/>
    </source>
</evidence>
<feature type="domain" description="VOC" evidence="4">
    <location>
        <begin position="3"/>
        <end position="121"/>
    </location>
</feature>
<dbReference type="SUPFAM" id="SSF54593">
    <property type="entry name" value="Glyoxalase/Bleomycin resistance protein/Dihydroxybiphenyl dioxygenase"/>
    <property type="match status" value="1"/>
</dbReference>
<organism evidence="5 6">
    <name type="scientific">Massilia cellulosiltytica</name>
    <dbReference type="NCBI Taxonomy" id="2683234"/>
    <lineage>
        <taxon>Bacteria</taxon>
        <taxon>Pseudomonadati</taxon>
        <taxon>Pseudomonadota</taxon>
        <taxon>Betaproteobacteria</taxon>
        <taxon>Burkholderiales</taxon>
        <taxon>Oxalobacteraceae</taxon>
        <taxon>Telluria group</taxon>
        <taxon>Massilia</taxon>
    </lineage>
</organism>
<comment type="caution">
    <text evidence="5">The sequence shown here is derived from an EMBL/GenBank/DDBJ whole genome shotgun (WGS) entry which is preliminary data.</text>
</comment>
<dbReference type="Gene3D" id="3.10.180.10">
    <property type="entry name" value="2,3-Dihydroxybiphenyl 1,2-Dioxygenase, domain 1"/>
    <property type="match status" value="1"/>
</dbReference>
<evidence type="ECO:0000313" key="5">
    <source>
        <dbReference type="EMBL" id="MVW59982.1"/>
    </source>
</evidence>
<keyword evidence="6" id="KW-1185">Reference proteome</keyword>
<reference evidence="5 6" key="1">
    <citation type="submission" date="2019-12" db="EMBL/GenBank/DDBJ databases">
        <authorList>
            <person name="Li C."/>
            <person name="Zhao J."/>
        </authorList>
    </citation>
    <scope>NUCLEOTIDE SEQUENCE [LARGE SCALE GENOMIC DNA]</scope>
    <source>
        <strain evidence="5 6">NEAU-DD11</strain>
    </source>
</reference>
<comment type="similarity">
    <text evidence="1">Belongs to the bleomycin resistance protein family.</text>
</comment>
<name>A0A7X3FZQ4_9BURK</name>
<proteinExistence type="inferred from homology"/>
<sequence length="128" mass="14689">MYTLSRVTPILRIFDEAKAREFYIDFLGFKLDWEHRFEGGDFPVYMQVSLGDCVLHLSEHYGDGSPGASIRIAVRDLDGYQATLLAKSFKYSRPHIQTMPWGTREMTIRDPSHNRLSFEEPVAEADAS</sequence>
<dbReference type="Pfam" id="PF19581">
    <property type="entry name" value="Glyoxalase_7"/>
    <property type="match status" value="1"/>
</dbReference>
<dbReference type="InterPro" id="IPR029068">
    <property type="entry name" value="Glyas_Bleomycin-R_OHBP_Dase"/>
</dbReference>